<evidence type="ECO:0000313" key="7">
    <source>
        <dbReference type="Proteomes" id="UP001219525"/>
    </source>
</evidence>
<keyword evidence="7" id="KW-1185">Reference proteome</keyword>
<dbReference type="InterPro" id="IPR038765">
    <property type="entry name" value="Papain-like_cys_pep_sf"/>
</dbReference>
<evidence type="ECO:0000313" key="6">
    <source>
        <dbReference type="EMBL" id="KAJ7229029.1"/>
    </source>
</evidence>
<protein>
    <recommendedName>
        <fullName evidence="5">Ubiquitin-like protease family profile domain-containing protein</fullName>
    </recommendedName>
</protein>
<dbReference type="Pfam" id="PF02902">
    <property type="entry name" value="Peptidase_C48"/>
    <property type="match status" value="1"/>
</dbReference>
<feature type="compositionally biased region" description="Basic and acidic residues" evidence="4">
    <location>
        <begin position="461"/>
        <end position="471"/>
    </location>
</feature>
<dbReference type="InterPro" id="IPR003653">
    <property type="entry name" value="Peptidase_C48_C"/>
</dbReference>
<dbReference type="EMBL" id="JARJCW010000002">
    <property type="protein sequence ID" value="KAJ7229029.1"/>
    <property type="molecule type" value="Genomic_DNA"/>
</dbReference>
<evidence type="ECO:0000259" key="5">
    <source>
        <dbReference type="PROSITE" id="PS50600"/>
    </source>
</evidence>
<accession>A0AAD6YUF5</accession>
<evidence type="ECO:0000256" key="2">
    <source>
        <dbReference type="ARBA" id="ARBA00022670"/>
    </source>
</evidence>
<dbReference type="GO" id="GO:0008234">
    <property type="term" value="F:cysteine-type peptidase activity"/>
    <property type="evidence" value="ECO:0007669"/>
    <property type="project" value="InterPro"/>
</dbReference>
<evidence type="ECO:0000256" key="1">
    <source>
        <dbReference type="ARBA" id="ARBA00005234"/>
    </source>
</evidence>
<dbReference type="SUPFAM" id="SSF54001">
    <property type="entry name" value="Cysteine proteinases"/>
    <property type="match status" value="1"/>
</dbReference>
<sequence>MDDYIIDEEDLQHGNPAWNPSEWIACGRDYKDLPTYVAVEVERTRRMPLEIESLLPSLLQSPAGFHMQSNVSAWNPVYDAAKEEISDLTDITFDSMEPAFITADLMEVSLLRSSTVQHLHKDFGQAFLDGKRSIWDARDTNNIHFFRLWYLSYAEYARQAALSWHTWDKAMAWMMEHHHNEEPEECIWRDRTFALLASMAGWSGRVGCGFIDLTFEQLAAILGDNWLSDTVVDALVQDISTHLKTCDGASSDILFADTFFATSISGGAATDSDHMGYSLVAKYTHLLTSSSPPHSLSFPLHSPPVHWAGCRIDIPKARIQFGDSLRKRHPKALADQLVVWLEKNIGLKNIQVTDDLPALTAVSLLPMRLHTPSSEMISGSLATRARTDTGGKLDTDMPFIDLDVPTDARVHPAVIDVKMRDVCQPAAFEETDLTALLKSFEDEDTDTAARTPSAPKKRMREHAGDEGVPTEKRKKSTHPTASTRSEPHTKPVVKDNLKGPPTAKRDTSLMAPPKCSPLSRRPNIPYDVQQEIKDSVRKGGQSDSAKHDHVVGILIKWSLY</sequence>
<feature type="compositionally biased region" description="Basic and acidic residues" evidence="4">
    <location>
        <begin position="485"/>
        <end position="507"/>
    </location>
</feature>
<organism evidence="6 7">
    <name type="scientific">Mycena pura</name>
    <dbReference type="NCBI Taxonomy" id="153505"/>
    <lineage>
        <taxon>Eukaryota</taxon>
        <taxon>Fungi</taxon>
        <taxon>Dikarya</taxon>
        <taxon>Basidiomycota</taxon>
        <taxon>Agaricomycotina</taxon>
        <taxon>Agaricomycetes</taxon>
        <taxon>Agaricomycetidae</taxon>
        <taxon>Agaricales</taxon>
        <taxon>Marasmiineae</taxon>
        <taxon>Mycenaceae</taxon>
        <taxon>Mycena</taxon>
    </lineage>
</organism>
<feature type="domain" description="Ubiquitin-like protease family profile" evidence="5">
    <location>
        <begin position="211"/>
        <end position="477"/>
    </location>
</feature>
<keyword evidence="2" id="KW-0645">Protease</keyword>
<comment type="caution">
    <text evidence="6">The sequence shown here is derived from an EMBL/GenBank/DDBJ whole genome shotgun (WGS) entry which is preliminary data.</text>
</comment>
<comment type="similarity">
    <text evidence="1">Belongs to the peptidase C48 family.</text>
</comment>
<dbReference type="GO" id="GO:0019783">
    <property type="term" value="F:ubiquitin-like protein peptidase activity"/>
    <property type="evidence" value="ECO:0007669"/>
    <property type="project" value="UniProtKB-ARBA"/>
</dbReference>
<feature type="region of interest" description="Disordered" evidence="4">
    <location>
        <begin position="439"/>
        <end position="525"/>
    </location>
</feature>
<name>A0AAD6YUF5_9AGAR</name>
<evidence type="ECO:0000256" key="4">
    <source>
        <dbReference type="SAM" id="MobiDB-lite"/>
    </source>
</evidence>
<keyword evidence="3" id="KW-0378">Hydrolase</keyword>
<dbReference type="PROSITE" id="PS50600">
    <property type="entry name" value="ULP_PROTEASE"/>
    <property type="match status" value="1"/>
</dbReference>
<evidence type="ECO:0000256" key="3">
    <source>
        <dbReference type="ARBA" id="ARBA00022801"/>
    </source>
</evidence>
<dbReference type="GO" id="GO:0006508">
    <property type="term" value="P:proteolysis"/>
    <property type="evidence" value="ECO:0007669"/>
    <property type="project" value="UniProtKB-KW"/>
</dbReference>
<dbReference type="AlphaFoldDB" id="A0AAD6YUF5"/>
<dbReference type="Gene3D" id="3.40.395.10">
    <property type="entry name" value="Adenoviral Proteinase, Chain A"/>
    <property type="match status" value="1"/>
</dbReference>
<dbReference type="Proteomes" id="UP001219525">
    <property type="component" value="Unassembled WGS sequence"/>
</dbReference>
<reference evidence="6" key="1">
    <citation type="submission" date="2023-03" db="EMBL/GenBank/DDBJ databases">
        <title>Massive genome expansion in bonnet fungi (Mycena s.s.) driven by repeated elements and novel gene families across ecological guilds.</title>
        <authorList>
            <consortium name="Lawrence Berkeley National Laboratory"/>
            <person name="Harder C.B."/>
            <person name="Miyauchi S."/>
            <person name="Viragh M."/>
            <person name="Kuo A."/>
            <person name="Thoen E."/>
            <person name="Andreopoulos B."/>
            <person name="Lu D."/>
            <person name="Skrede I."/>
            <person name="Drula E."/>
            <person name="Henrissat B."/>
            <person name="Morin E."/>
            <person name="Kohler A."/>
            <person name="Barry K."/>
            <person name="LaButti K."/>
            <person name="Morin E."/>
            <person name="Salamov A."/>
            <person name="Lipzen A."/>
            <person name="Mereny Z."/>
            <person name="Hegedus B."/>
            <person name="Baldrian P."/>
            <person name="Stursova M."/>
            <person name="Weitz H."/>
            <person name="Taylor A."/>
            <person name="Grigoriev I.V."/>
            <person name="Nagy L.G."/>
            <person name="Martin F."/>
            <person name="Kauserud H."/>
        </authorList>
    </citation>
    <scope>NUCLEOTIDE SEQUENCE</scope>
    <source>
        <strain evidence="6">9144</strain>
    </source>
</reference>
<gene>
    <name evidence="6" type="ORF">GGX14DRAFT_555068</name>
</gene>
<proteinExistence type="inferred from homology"/>